<organism evidence="2 3">
    <name type="scientific">Daphnia magna</name>
    <dbReference type="NCBI Taxonomy" id="35525"/>
    <lineage>
        <taxon>Eukaryota</taxon>
        <taxon>Metazoa</taxon>
        <taxon>Ecdysozoa</taxon>
        <taxon>Arthropoda</taxon>
        <taxon>Crustacea</taxon>
        <taxon>Branchiopoda</taxon>
        <taxon>Diplostraca</taxon>
        <taxon>Cladocera</taxon>
        <taxon>Anomopoda</taxon>
        <taxon>Daphniidae</taxon>
        <taxon>Daphnia</taxon>
    </lineage>
</organism>
<dbReference type="AlphaFoldDB" id="A0A164NEH0"/>
<evidence type="ECO:0000313" key="2">
    <source>
        <dbReference type="EMBL" id="KZS05886.1"/>
    </source>
</evidence>
<keyword evidence="1" id="KW-0732">Signal</keyword>
<accession>A0A164NEH0</accession>
<gene>
    <name evidence="2" type="ORF">APZ42_030879</name>
</gene>
<dbReference type="EMBL" id="LRGB01002860">
    <property type="protein sequence ID" value="KZS05886.1"/>
    <property type="molecule type" value="Genomic_DNA"/>
</dbReference>
<reference evidence="2 3" key="1">
    <citation type="submission" date="2016-03" db="EMBL/GenBank/DDBJ databases">
        <title>EvidentialGene: Evidence-directed Construction of Genes on Genomes.</title>
        <authorList>
            <person name="Gilbert D.G."/>
            <person name="Choi J.-H."/>
            <person name="Mockaitis K."/>
            <person name="Colbourne J."/>
            <person name="Pfrender M."/>
        </authorList>
    </citation>
    <scope>NUCLEOTIDE SEQUENCE [LARGE SCALE GENOMIC DNA]</scope>
    <source>
        <strain evidence="2 3">Xinb3</strain>
        <tissue evidence="2">Complete organism</tissue>
    </source>
</reference>
<feature type="signal peptide" evidence="1">
    <location>
        <begin position="1"/>
        <end position="18"/>
    </location>
</feature>
<feature type="chain" id="PRO_5007852027" evidence="1">
    <location>
        <begin position="19"/>
        <end position="55"/>
    </location>
</feature>
<sequence length="55" mass="6505">MLLVTYVFIFVLLNFLYAETIKLSCSLKYVKKRANKKRQSIPKCRNFKDTNCISL</sequence>
<keyword evidence="3" id="KW-1185">Reference proteome</keyword>
<proteinExistence type="predicted"/>
<evidence type="ECO:0000313" key="3">
    <source>
        <dbReference type="Proteomes" id="UP000076858"/>
    </source>
</evidence>
<protein>
    <submittedName>
        <fullName evidence="2">Uncharacterized protein</fullName>
    </submittedName>
</protein>
<comment type="caution">
    <text evidence="2">The sequence shown here is derived from an EMBL/GenBank/DDBJ whole genome shotgun (WGS) entry which is preliminary data.</text>
</comment>
<dbReference type="Proteomes" id="UP000076858">
    <property type="component" value="Unassembled WGS sequence"/>
</dbReference>
<evidence type="ECO:0000256" key="1">
    <source>
        <dbReference type="SAM" id="SignalP"/>
    </source>
</evidence>
<name>A0A164NEH0_9CRUS</name>